<gene>
    <name evidence="1" type="ORF">PGLA2088_LOCUS4602</name>
</gene>
<feature type="non-terminal residue" evidence="1">
    <location>
        <position position="79"/>
    </location>
</feature>
<name>A0A813I7J7_POLGL</name>
<dbReference type="Proteomes" id="UP000626109">
    <property type="component" value="Unassembled WGS sequence"/>
</dbReference>
<feature type="non-terminal residue" evidence="1">
    <location>
        <position position="1"/>
    </location>
</feature>
<organism evidence="1 2">
    <name type="scientific">Polarella glacialis</name>
    <name type="common">Dinoflagellate</name>
    <dbReference type="NCBI Taxonomy" id="89957"/>
    <lineage>
        <taxon>Eukaryota</taxon>
        <taxon>Sar</taxon>
        <taxon>Alveolata</taxon>
        <taxon>Dinophyceae</taxon>
        <taxon>Suessiales</taxon>
        <taxon>Suessiaceae</taxon>
        <taxon>Polarella</taxon>
    </lineage>
</organism>
<protein>
    <submittedName>
        <fullName evidence="1">Uncharacterized protein</fullName>
    </submittedName>
</protein>
<comment type="caution">
    <text evidence="1">The sequence shown here is derived from an EMBL/GenBank/DDBJ whole genome shotgun (WGS) entry which is preliminary data.</text>
</comment>
<proteinExistence type="predicted"/>
<dbReference type="EMBL" id="CAJNNW010004220">
    <property type="protein sequence ID" value="CAE8646210.1"/>
    <property type="molecule type" value="Genomic_DNA"/>
</dbReference>
<reference evidence="1" key="1">
    <citation type="submission" date="2021-02" db="EMBL/GenBank/DDBJ databases">
        <authorList>
            <person name="Dougan E. K."/>
            <person name="Rhodes N."/>
            <person name="Thang M."/>
            <person name="Chan C."/>
        </authorList>
    </citation>
    <scope>NUCLEOTIDE SEQUENCE</scope>
</reference>
<sequence>VVAHQDNCSAPSEIILHIAAQSGFPSAGLLSAVMTPFVPDTLPASSNSSADFSAGASPVTRGGGNFALCQRKAAASADA</sequence>
<dbReference type="AlphaFoldDB" id="A0A813I7J7"/>
<accession>A0A813I7J7</accession>
<evidence type="ECO:0000313" key="1">
    <source>
        <dbReference type="EMBL" id="CAE8646210.1"/>
    </source>
</evidence>
<evidence type="ECO:0000313" key="2">
    <source>
        <dbReference type="Proteomes" id="UP000626109"/>
    </source>
</evidence>